<organism evidence="2 3">
    <name type="scientific">Brassica carinata</name>
    <name type="common">Ethiopian mustard</name>
    <name type="synonym">Abyssinian cabbage</name>
    <dbReference type="NCBI Taxonomy" id="52824"/>
    <lineage>
        <taxon>Eukaryota</taxon>
        <taxon>Viridiplantae</taxon>
        <taxon>Streptophyta</taxon>
        <taxon>Embryophyta</taxon>
        <taxon>Tracheophyta</taxon>
        <taxon>Spermatophyta</taxon>
        <taxon>Magnoliopsida</taxon>
        <taxon>eudicotyledons</taxon>
        <taxon>Gunneridae</taxon>
        <taxon>Pentapetalae</taxon>
        <taxon>rosids</taxon>
        <taxon>malvids</taxon>
        <taxon>Brassicales</taxon>
        <taxon>Brassicaceae</taxon>
        <taxon>Brassiceae</taxon>
        <taxon>Brassica</taxon>
    </lineage>
</organism>
<accession>A0A8X7RXN8</accession>
<evidence type="ECO:0000259" key="1">
    <source>
        <dbReference type="Pfam" id="PF02721"/>
    </source>
</evidence>
<dbReference type="InterPro" id="IPR003871">
    <property type="entry name" value="RFA1B/D_OB_1st"/>
</dbReference>
<proteinExistence type="predicted"/>
<dbReference type="SUPFAM" id="SSF50249">
    <property type="entry name" value="Nucleic acid-binding proteins"/>
    <property type="match status" value="1"/>
</dbReference>
<feature type="domain" description="Replication protein A 70 kDa DNA-binding subunit B/D first OB fold" evidence="1">
    <location>
        <begin position="3"/>
        <end position="82"/>
    </location>
</feature>
<dbReference type="OrthoDB" id="1104860at2759"/>
<dbReference type="EMBL" id="JAAMPC010000009">
    <property type="protein sequence ID" value="KAG2294940.1"/>
    <property type="molecule type" value="Genomic_DNA"/>
</dbReference>
<keyword evidence="3" id="KW-1185">Reference proteome</keyword>
<comment type="caution">
    <text evidence="2">The sequence shown here is derived from an EMBL/GenBank/DDBJ whole genome shotgun (WGS) entry which is preliminary data.</text>
</comment>
<dbReference type="Pfam" id="PF02721">
    <property type="entry name" value="DUF223"/>
    <property type="match status" value="1"/>
</dbReference>
<dbReference type="Proteomes" id="UP000886595">
    <property type="component" value="Unassembled WGS sequence"/>
</dbReference>
<reference evidence="2 3" key="1">
    <citation type="submission" date="2020-02" db="EMBL/GenBank/DDBJ databases">
        <authorList>
            <person name="Ma Q."/>
            <person name="Huang Y."/>
            <person name="Song X."/>
            <person name="Pei D."/>
        </authorList>
    </citation>
    <scope>NUCLEOTIDE SEQUENCE [LARGE SCALE GENOMIC DNA]</scope>
    <source>
        <strain evidence="2">Sxm20200214</strain>
        <tissue evidence="2">Leaf</tissue>
    </source>
</reference>
<name>A0A8X7RXN8_BRACI</name>
<sequence length="103" mass="11870">MLHSWRQNFGGETLECILADETGGKIHASCKRSQMFRVQRGLPIGEWRFVENFTVSRASGQYRPTNLRYKMTISGETVISKSDLQNNNHFLDLASYEDIIEEN</sequence>
<evidence type="ECO:0000313" key="2">
    <source>
        <dbReference type="EMBL" id="KAG2294940.1"/>
    </source>
</evidence>
<protein>
    <recommendedName>
        <fullName evidence="1">Replication protein A 70 kDa DNA-binding subunit B/D first OB fold domain-containing protein</fullName>
    </recommendedName>
</protein>
<dbReference type="CDD" id="cd04480">
    <property type="entry name" value="RPA1_DBD_A_like"/>
    <property type="match status" value="1"/>
</dbReference>
<dbReference type="InterPro" id="IPR012340">
    <property type="entry name" value="NA-bd_OB-fold"/>
</dbReference>
<dbReference type="AlphaFoldDB" id="A0A8X7RXN8"/>
<dbReference type="Gene3D" id="2.40.50.140">
    <property type="entry name" value="Nucleic acid-binding proteins"/>
    <property type="match status" value="1"/>
</dbReference>
<evidence type="ECO:0000313" key="3">
    <source>
        <dbReference type="Proteomes" id="UP000886595"/>
    </source>
</evidence>
<gene>
    <name evidence="2" type="ORF">Bca52824_041609</name>
</gene>